<dbReference type="AlphaFoldDB" id="A0A9P0L2M6"/>
<evidence type="ECO:0000313" key="2">
    <source>
        <dbReference type="Proteomes" id="UP001152888"/>
    </source>
</evidence>
<reference evidence="1" key="1">
    <citation type="submission" date="2022-03" db="EMBL/GenBank/DDBJ databases">
        <authorList>
            <person name="Sayadi A."/>
        </authorList>
    </citation>
    <scope>NUCLEOTIDE SEQUENCE</scope>
</reference>
<gene>
    <name evidence="1" type="ORF">ACAOBT_LOCUS15229</name>
</gene>
<name>A0A9P0L2M6_ACAOB</name>
<comment type="caution">
    <text evidence="1">The sequence shown here is derived from an EMBL/GenBank/DDBJ whole genome shotgun (WGS) entry which is preliminary data.</text>
</comment>
<proteinExistence type="predicted"/>
<keyword evidence="2" id="KW-1185">Reference proteome</keyword>
<dbReference type="EMBL" id="CAKOFQ010006927">
    <property type="protein sequence ID" value="CAH1982817.1"/>
    <property type="molecule type" value="Genomic_DNA"/>
</dbReference>
<protein>
    <submittedName>
        <fullName evidence="1">Uncharacterized protein</fullName>
    </submittedName>
</protein>
<dbReference type="Proteomes" id="UP001152888">
    <property type="component" value="Unassembled WGS sequence"/>
</dbReference>
<sequence length="78" mass="9417">MYIYYTQSHLIPTKIEQFLFPSFQFYWFVSGLISKLPIRRDNKIQVGTRKPECLLKYFISTLVASPFLDKYFMHIKTE</sequence>
<evidence type="ECO:0000313" key="1">
    <source>
        <dbReference type="EMBL" id="CAH1982817.1"/>
    </source>
</evidence>
<accession>A0A9P0L2M6</accession>
<organism evidence="1 2">
    <name type="scientific">Acanthoscelides obtectus</name>
    <name type="common">Bean weevil</name>
    <name type="synonym">Bruchus obtectus</name>
    <dbReference type="NCBI Taxonomy" id="200917"/>
    <lineage>
        <taxon>Eukaryota</taxon>
        <taxon>Metazoa</taxon>
        <taxon>Ecdysozoa</taxon>
        <taxon>Arthropoda</taxon>
        <taxon>Hexapoda</taxon>
        <taxon>Insecta</taxon>
        <taxon>Pterygota</taxon>
        <taxon>Neoptera</taxon>
        <taxon>Endopterygota</taxon>
        <taxon>Coleoptera</taxon>
        <taxon>Polyphaga</taxon>
        <taxon>Cucujiformia</taxon>
        <taxon>Chrysomeloidea</taxon>
        <taxon>Chrysomelidae</taxon>
        <taxon>Bruchinae</taxon>
        <taxon>Bruchini</taxon>
        <taxon>Acanthoscelides</taxon>
    </lineage>
</organism>